<dbReference type="GO" id="GO:0022857">
    <property type="term" value="F:transmembrane transporter activity"/>
    <property type="evidence" value="ECO:0007669"/>
    <property type="project" value="InterPro"/>
</dbReference>
<reference evidence="7" key="1">
    <citation type="submission" date="2020-01" db="EMBL/GenBank/DDBJ databases">
        <title>'Steroidobacter agaridevorans' sp. nov., agar-degrading bacteria isolated from rhizosphere soils.</title>
        <authorList>
            <person name="Ikenaga M."/>
            <person name="Kataoka M."/>
            <person name="Murouchi A."/>
            <person name="Katsuragi S."/>
            <person name="Sakai M."/>
        </authorList>
    </citation>
    <scope>NUCLEOTIDE SEQUENCE [LARGE SCALE GENOMIC DNA]</scope>
    <source>
        <strain evidence="7">YU21-B</strain>
    </source>
</reference>
<feature type="transmembrane region" description="Helical" evidence="4">
    <location>
        <begin position="335"/>
        <end position="357"/>
    </location>
</feature>
<dbReference type="AlphaFoldDB" id="A0A829Y6Y7"/>
<gene>
    <name evidence="6" type="ORF">GCM10011487_08130</name>
</gene>
<evidence type="ECO:0000256" key="2">
    <source>
        <dbReference type="ARBA" id="ARBA00022989"/>
    </source>
</evidence>
<feature type="transmembrane region" description="Helical" evidence="4">
    <location>
        <begin position="208"/>
        <end position="227"/>
    </location>
</feature>
<dbReference type="PROSITE" id="PS50850">
    <property type="entry name" value="MFS"/>
    <property type="match status" value="1"/>
</dbReference>
<keyword evidence="2 4" id="KW-1133">Transmembrane helix</keyword>
<proteinExistence type="predicted"/>
<name>A0A829Y6Y7_9GAMM</name>
<evidence type="ECO:0000259" key="5">
    <source>
        <dbReference type="PROSITE" id="PS50850"/>
    </source>
</evidence>
<accession>A0A829Y6Y7</accession>
<organism evidence="6 7">
    <name type="scientific">Steroidobacter agaridevorans</name>
    <dbReference type="NCBI Taxonomy" id="2695856"/>
    <lineage>
        <taxon>Bacteria</taxon>
        <taxon>Pseudomonadati</taxon>
        <taxon>Pseudomonadota</taxon>
        <taxon>Gammaproteobacteria</taxon>
        <taxon>Steroidobacterales</taxon>
        <taxon>Steroidobacteraceae</taxon>
        <taxon>Steroidobacter</taxon>
    </lineage>
</organism>
<comment type="caution">
    <text evidence="6">The sequence shown here is derived from an EMBL/GenBank/DDBJ whole genome shotgun (WGS) entry which is preliminary data.</text>
</comment>
<feature type="transmembrane region" description="Helical" evidence="4">
    <location>
        <begin position="300"/>
        <end position="323"/>
    </location>
</feature>
<feature type="transmembrane region" description="Helical" evidence="4">
    <location>
        <begin position="239"/>
        <end position="264"/>
    </location>
</feature>
<dbReference type="Proteomes" id="UP000445000">
    <property type="component" value="Unassembled WGS sequence"/>
</dbReference>
<protein>
    <submittedName>
        <fullName evidence="6">MFS transporter</fullName>
    </submittedName>
</protein>
<dbReference type="InterPro" id="IPR036259">
    <property type="entry name" value="MFS_trans_sf"/>
</dbReference>
<feature type="transmembrane region" description="Helical" evidence="4">
    <location>
        <begin position="79"/>
        <end position="104"/>
    </location>
</feature>
<dbReference type="CDD" id="cd17370">
    <property type="entry name" value="MFS_MJ1317_like"/>
    <property type="match status" value="1"/>
</dbReference>
<evidence type="ECO:0000256" key="1">
    <source>
        <dbReference type="ARBA" id="ARBA00022692"/>
    </source>
</evidence>
<feature type="transmembrane region" description="Helical" evidence="4">
    <location>
        <begin position="167"/>
        <end position="187"/>
    </location>
</feature>
<feature type="transmembrane region" description="Helical" evidence="4">
    <location>
        <begin position="276"/>
        <end position="294"/>
    </location>
</feature>
<dbReference type="PANTHER" id="PTHR23518:SF2">
    <property type="entry name" value="MAJOR FACILITATOR SUPERFAMILY TRANSPORTER"/>
    <property type="match status" value="1"/>
</dbReference>
<evidence type="ECO:0000256" key="4">
    <source>
        <dbReference type="SAM" id="Phobius"/>
    </source>
</evidence>
<evidence type="ECO:0000256" key="3">
    <source>
        <dbReference type="ARBA" id="ARBA00023136"/>
    </source>
</evidence>
<dbReference type="InterPro" id="IPR020846">
    <property type="entry name" value="MFS_dom"/>
</dbReference>
<dbReference type="SUPFAM" id="SSF103473">
    <property type="entry name" value="MFS general substrate transporter"/>
    <property type="match status" value="1"/>
</dbReference>
<sequence length="389" mass="41250">MQRAPLPAGVWALGLVSLFMDVSSEMIHALLPVFVVGTLGAGAIWLGVIEGVAEATANIVKVFSGALSDRWGKRKSLALLGYGLAAVTKPLFPLAGSALTVFAARCIDRIGKGIRGAPRDALVADYTTPEQRGAAYGLRQSLDTVGAFIGPLLAIALLMLLANNVRAVFWIAVIPALISVAILWFAVKEPSHLQPMQKRVVDLRPRDLPKPFWVIAIIATFFTLARFSEAFLILRGADIGLTIAWTPVVLVVMNVAYMCSAYPAGVLADRMPRHHILLLGAAVLVLANLMLAGARDATVVLIGVALWGLHMGLTEGVFTAMIADAAPADLRGTAFGVFNLMRGLLLLFASIIAGIMWEASGPAATFITAAVLAAFSMLLLMASRSMLRS</sequence>
<dbReference type="InterPro" id="IPR011701">
    <property type="entry name" value="MFS"/>
</dbReference>
<dbReference type="Gene3D" id="1.20.1250.20">
    <property type="entry name" value="MFS general substrate transporter like domains"/>
    <property type="match status" value="2"/>
</dbReference>
<feature type="domain" description="Major facilitator superfamily (MFS) profile" evidence="5">
    <location>
        <begin position="9"/>
        <end position="388"/>
    </location>
</feature>
<feature type="transmembrane region" description="Helical" evidence="4">
    <location>
        <begin position="29"/>
        <end position="48"/>
    </location>
</feature>
<keyword evidence="1 4" id="KW-0812">Transmembrane</keyword>
<keyword evidence="7" id="KW-1185">Reference proteome</keyword>
<evidence type="ECO:0000313" key="6">
    <source>
        <dbReference type="EMBL" id="GFE78813.1"/>
    </source>
</evidence>
<dbReference type="EMBL" id="BLJN01000001">
    <property type="protein sequence ID" value="GFE78813.1"/>
    <property type="molecule type" value="Genomic_DNA"/>
</dbReference>
<dbReference type="RefSeq" id="WP_244318859.1">
    <property type="nucleotide sequence ID" value="NZ_BLJN01000001.1"/>
</dbReference>
<keyword evidence="3 4" id="KW-0472">Membrane</keyword>
<feature type="transmembrane region" description="Helical" evidence="4">
    <location>
        <begin position="363"/>
        <end position="382"/>
    </location>
</feature>
<feature type="transmembrane region" description="Helical" evidence="4">
    <location>
        <begin position="142"/>
        <end position="161"/>
    </location>
</feature>
<evidence type="ECO:0000313" key="7">
    <source>
        <dbReference type="Proteomes" id="UP000445000"/>
    </source>
</evidence>
<dbReference type="PANTHER" id="PTHR23518">
    <property type="entry name" value="C-METHYLTRANSFERASE"/>
    <property type="match status" value="1"/>
</dbReference>
<dbReference type="Pfam" id="PF07690">
    <property type="entry name" value="MFS_1"/>
    <property type="match status" value="1"/>
</dbReference>